<evidence type="ECO:0000313" key="3">
    <source>
        <dbReference type="EMBL" id="MDT0572780.1"/>
    </source>
</evidence>
<gene>
    <name evidence="3" type="ORF">RM704_35865</name>
</gene>
<proteinExistence type="predicted"/>
<comment type="caution">
    <text evidence="3">The sequence shown here is derived from an EMBL/GenBank/DDBJ whole genome shotgun (WGS) entry which is preliminary data.</text>
</comment>
<accession>A0ABU2Z867</accession>
<dbReference type="RefSeq" id="WP_311592088.1">
    <property type="nucleotide sequence ID" value="NZ_JAVRFJ010000042.1"/>
</dbReference>
<feature type="region of interest" description="Disordered" evidence="1">
    <location>
        <begin position="15"/>
        <end position="36"/>
    </location>
</feature>
<dbReference type="PANTHER" id="PTHR35010">
    <property type="entry name" value="BLL4672 PROTEIN-RELATED"/>
    <property type="match status" value="1"/>
</dbReference>
<name>A0ABU2Z867_9ACTN</name>
<dbReference type="Gene3D" id="3.30.450.180">
    <property type="match status" value="1"/>
</dbReference>
<dbReference type="Pfam" id="PF17765">
    <property type="entry name" value="MLTR_LBD"/>
    <property type="match status" value="1"/>
</dbReference>
<dbReference type="Proteomes" id="UP001180737">
    <property type="component" value="Unassembled WGS sequence"/>
</dbReference>
<feature type="compositionally biased region" description="Basic and acidic residues" evidence="1">
    <location>
        <begin position="19"/>
        <end position="30"/>
    </location>
</feature>
<reference evidence="3" key="1">
    <citation type="submission" date="2024-05" db="EMBL/GenBank/DDBJ databases">
        <title>30 novel species of actinomycetes from the DSMZ collection.</title>
        <authorList>
            <person name="Nouioui I."/>
        </authorList>
    </citation>
    <scope>NUCLEOTIDE SEQUENCE</scope>
    <source>
        <strain evidence="3">DSM 3412</strain>
    </source>
</reference>
<dbReference type="EMBL" id="JAVRFJ010000042">
    <property type="protein sequence ID" value="MDT0572780.1"/>
    <property type="molecule type" value="Genomic_DNA"/>
</dbReference>
<feature type="region of interest" description="Disordered" evidence="1">
    <location>
        <begin position="177"/>
        <end position="203"/>
    </location>
</feature>
<dbReference type="InterPro" id="IPR041413">
    <property type="entry name" value="MLTR_LBD"/>
</dbReference>
<sequence length="253" mass="26950">MCVRRCDLCGTNRHCGPARSHDSPRPRESRGAGNGRSRLAPSLVVLLAITRLGRVPYSPALTGGARPANLARFRFLDPAAADFYADLDNTAPSTVALLRTEVGRAPYNHDLTDLIGELSTHSDEFRTLWATHDVRLHRTGTKAFHHPTVGTLSLTYEAMPLPTDPGLPLTACTAAPGTASRAPGTPRQLGRIASPGGTSVRPIRPSPVAANASGMCRDISVLPSVHGPEMTQGQYHNAERQAAPPGRTRACDC</sequence>
<evidence type="ECO:0000256" key="1">
    <source>
        <dbReference type="SAM" id="MobiDB-lite"/>
    </source>
</evidence>
<keyword evidence="4" id="KW-1185">Reference proteome</keyword>
<protein>
    <recommendedName>
        <fullName evidence="2">MmyB-like transcription regulator ligand binding domain-containing protein</fullName>
    </recommendedName>
</protein>
<organism evidence="3 4">
    <name type="scientific">Streptomyces gottesmaniae</name>
    <dbReference type="NCBI Taxonomy" id="3075518"/>
    <lineage>
        <taxon>Bacteria</taxon>
        <taxon>Bacillati</taxon>
        <taxon>Actinomycetota</taxon>
        <taxon>Actinomycetes</taxon>
        <taxon>Kitasatosporales</taxon>
        <taxon>Streptomycetaceae</taxon>
        <taxon>Streptomyces</taxon>
    </lineage>
</organism>
<evidence type="ECO:0000259" key="2">
    <source>
        <dbReference type="Pfam" id="PF17765"/>
    </source>
</evidence>
<feature type="domain" description="MmyB-like transcription regulator ligand binding" evidence="2">
    <location>
        <begin position="46"/>
        <end position="181"/>
    </location>
</feature>
<evidence type="ECO:0000313" key="4">
    <source>
        <dbReference type="Proteomes" id="UP001180737"/>
    </source>
</evidence>
<dbReference type="PANTHER" id="PTHR35010:SF2">
    <property type="entry name" value="BLL4672 PROTEIN"/>
    <property type="match status" value="1"/>
</dbReference>